<dbReference type="SMART" id="SM00363">
    <property type="entry name" value="S4"/>
    <property type="match status" value="1"/>
</dbReference>
<comment type="subcellular location">
    <subcellularLocation>
        <location evidence="8">Cytoplasm</location>
    </subcellularLocation>
</comment>
<keyword evidence="6 8" id="KW-0030">Aminoacyl-tRNA synthetase</keyword>
<keyword evidence="5 8" id="KW-0648">Protein biosynthesis</keyword>
<dbReference type="InterPro" id="IPR024088">
    <property type="entry name" value="Tyr-tRNA-ligase_bac-type"/>
</dbReference>
<dbReference type="InterPro" id="IPR024107">
    <property type="entry name" value="Tyr-tRNA-ligase_bac_1"/>
</dbReference>
<dbReference type="InterPro" id="IPR002307">
    <property type="entry name" value="Tyr-tRNA-ligase"/>
</dbReference>
<feature type="binding site" evidence="8">
    <location>
        <position position="236"/>
    </location>
    <ligand>
        <name>ATP</name>
        <dbReference type="ChEBI" id="CHEBI:30616"/>
    </ligand>
</feature>
<dbReference type="Pfam" id="PF22421">
    <property type="entry name" value="SYY_C-terminal"/>
    <property type="match status" value="1"/>
</dbReference>
<evidence type="ECO:0000313" key="12">
    <source>
        <dbReference type="Proteomes" id="UP001221597"/>
    </source>
</evidence>
<feature type="binding site" evidence="8">
    <location>
        <position position="34"/>
    </location>
    <ligand>
        <name>L-tyrosine</name>
        <dbReference type="ChEBI" id="CHEBI:58315"/>
    </ligand>
</feature>
<comment type="similarity">
    <text evidence="8">Belongs to the class-I aminoacyl-tRNA synthetase family. TyrS type 1 subfamily.</text>
</comment>
<dbReference type="PROSITE" id="PS00178">
    <property type="entry name" value="AA_TRNA_LIGASE_I"/>
    <property type="match status" value="1"/>
</dbReference>
<dbReference type="Gene3D" id="3.10.290.10">
    <property type="entry name" value="RNA-binding S4 domain"/>
    <property type="match status" value="1"/>
</dbReference>
<evidence type="ECO:0000256" key="7">
    <source>
        <dbReference type="ARBA" id="ARBA00048248"/>
    </source>
</evidence>
<organism evidence="11 12">
    <name type="scientific">Halobacillus naozhouensis</name>
    <dbReference type="NCBI Taxonomy" id="554880"/>
    <lineage>
        <taxon>Bacteria</taxon>
        <taxon>Bacillati</taxon>
        <taxon>Bacillota</taxon>
        <taxon>Bacilli</taxon>
        <taxon>Bacillales</taxon>
        <taxon>Bacillaceae</taxon>
        <taxon>Halobacillus</taxon>
    </lineage>
</organism>
<dbReference type="InterPro" id="IPR014729">
    <property type="entry name" value="Rossmann-like_a/b/a_fold"/>
</dbReference>
<dbReference type="PROSITE" id="PS50889">
    <property type="entry name" value="S4"/>
    <property type="match status" value="1"/>
</dbReference>
<dbReference type="Gene3D" id="3.40.50.620">
    <property type="entry name" value="HUPs"/>
    <property type="match status" value="1"/>
</dbReference>
<comment type="catalytic activity">
    <reaction evidence="7 8">
        <text>tRNA(Tyr) + L-tyrosine + ATP = L-tyrosyl-tRNA(Tyr) + AMP + diphosphate + H(+)</text>
        <dbReference type="Rhea" id="RHEA:10220"/>
        <dbReference type="Rhea" id="RHEA-COMP:9706"/>
        <dbReference type="Rhea" id="RHEA-COMP:9707"/>
        <dbReference type="ChEBI" id="CHEBI:15378"/>
        <dbReference type="ChEBI" id="CHEBI:30616"/>
        <dbReference type="ChEBI" id="CHEBI:33019"/>
        <dbReference type="ChEBI" id="CHEBI:58315"/>
        <dbReference type="ChEBI" id="CHEBI:78442"/>
        <dbReference type="ChEBI" id="CHEBI:78536"/>
        <dbReference type="ChEBI" id="CHEBI:456215"/>
        <dbReference type="EC" id="6.1.1.1"/>
    </reaction>
</comment>
<evidence type="ECO:0000259" key="10">
    <source>
        <dbReference type="SMART" id="SM00363"/>
    </source>
</evidence>
<evidence type="ECO:0000256" key="3">
    <source>
        <dbReference type="ARBA" id="ARBA00022840"/>
    </source>
</evidence>
<dbReference type="InterPro" id="IPR036986">
    <property type="entry name" value="S4_RNA-bd_sf"/>
</dbReference>
<proteinExistence type="inferred from homology"/>
<gene>
    <name evidence="8 11" type="primary">tyrS</name>
    <name evidence="11" type="ORF">P9989_14085</name>
</gene>
<dbReference type="SUPFAM" id="SSF52374">
    <property type="entry name" value="Nucleotidylyl transferase"/>
    <property type="match status" value="1"/>
</dbReference>
<dbReference type="InterPro" id="IPR002305">
    <property type="entry name" value="aa-tRNA-synth_Ic"/>
</dbReference>
<feature type="binding site" evidence="8">
    <location>
        <position position="173"/>
    </location>
    <ligand>
        <name>L-tyrosine</name>
        <dbReference type="ChEBI" id="CHEBI:58315"/>
    </ligand>
</feature>
<dbReference type="CDD" id="cd00165">
    <property type="entry name" value="S4"/>
    <property type="match status" value="1"/>
</dbReference>
<keyword evidence="8" id="KW-0963">Cytoplasm</keyword>
<dbReference type="Pfam" id="PF00579">
    <property type="entry name" value="tRNA-synt_1b"/>
    <property type="match status" value="1"/>
</dbReference>
<comment type="function">
    <text evidence="8">Catalyzes the attachment of tyrosine to tRNA(Tyr) in a two-step reaction: tyrosine is first activated by ATP to form Tyr-AMP and then transferred to the acceptor end of tRNA(Tyr).</text>
</comment>
<evidence type="ECO:0000256" key="1">
    <source>
        <dbReference type="ARBA" id="ARBA00022598"/>
    </source>
</evidence>
<feature type="domain" description="RNA-binding S4" evidence="10">
    <location>
        <begin position="355"/>
        <end position="417"/>
    </location>
</feature>
<dbReference type="PRINTS" id="PR01040">
    <property type="entry name" value="TRNASYNTHTYR"/>
</dbReference>
<dbReference type="RefSeq" id="WP_283075519.1">
    <property type="nucleotide sequence ID" value="NZ_CP121671.1"/>
</dbReference>
<keyword evidence="12" id="KW-1185">Reference proteome</keyword>
<name>A0ABY8IUC1_9BACI</name>
<dbReference type="Gene3D" id="1.10.240.10">
    <property type="entry name" value="Tyrosyl-Transfer RNA Synthetase"/>
    <property type="match status" value="1"/>
</dbReference>
<dbReference type="GO" id="GO:0004831">
    <property type="term" value="F:tyrosine-tRNA ligase activity"/>
    <property type="evidence" value="ECO:0007669"/>
    <property type="project" value="UniProtKB-EC"/>
</dbReference>
<feature type="short sequence motif" description="'KMSKS' region" evidence="8">
    <location>
        <begin position="233"/>
        <end position="237"/>
    </location>
</feature>
<protein>
    <recommendedName>
        <fullName evidence="8">Tyrosine--tRNA ligase</fullName>
        <ecNumber evidence="8">6.1.1.1</ecNumber>
    </recommendedName>
    <alternativeName>
        <fullName evidence="8">Tyrosyl-tRNA synthetase</fullName>
        <shortName evidence="8">TyrRS</shortName>
    </alternativeName>
</protein>
<evidence type="ECO:0000313" key="11">
    <source>
        <dbReference type="EMBL" id="WFT73510.1"/>
    </source>
</evidence>
<evidence type="ECO:0000256" key="6">
    <source>
        <dbReference type="ARBA" id="ARBA00023146"/>
    </source>
</evidence>
<feature type="short sequence motif" description="'HIGH' region" evidence="8">
    <location>
        <begin position="39"/>
        <end position="48"/>
    </location>
</feature>
<comment type="subunit">
    <text evidence="8">Homodimer.</text>
</comment>
<dbReference type="InterPro" id="IPR001412">
    <property type="entry name" value="aa-tRNA-synth_I_CS"/>
</dbReference>
<evidence type="ECO:0000256" key="4">
    <source>
        <dbReference type="ARBA" id="ARBA00022884"/>
    </source>
</evidence>
<dbReference type="SUPFAM" id="SSF55174">
    <property type="entry name" value="Alpha-L RNA-binding motif"/>
    <property type="match status" value="1"/>
</dbReference>
<dbReference type="NCBIfam" id="TIGR00234">
    <property type="entry name" value="tyrS"/>
    <property type="match status" value="1"/>
</dbReference>
<dbReference type="EC" id="6.1.1.1" evidence="8"/>
<keyword evidence="2 8" id="KW-0547">Nucleotide-binding</keyword>
<dbReference type="PANTHER" id="PTHR11766">
    <property type="entry name" value="TYROSYL-TRNA SYNTHETASE"/>
    <property type="match status" value="1"/>
</dbReference>
<dbReference type="CDD" id="cd00805">
    <property type="entry name" value="TyrRS_core"/>
    <property type="match status" value="1"/>
</dbReference>
<keyword evidence="1 8" id="KW-0436">Ligase</keyword>
<dbReference type="Proteomes" id="UP001221597">
    <property type="component" value="Chromosome"/>
</dbReference>
<sequence>MDILTDLEKRGLVNQITDEEGLRKHLNEKQVTLYCGFDPTGDSLHIGHLVPALLLKRFQEAGHRPIALVGGGTGMIGDPSGRSTERQLNSAEVVLGYSEKLSQQLAKLLDFDKGENAAVARNNHEWLSQMTIIDFLRDTGKHFGINYMLAKDSVESRIESGISFTEFSYMILQALDFQQLNEKENCTLQIGGSDQWGNITAGLEYIRRSSAGEQETEAFGLTMPLITKADGSKFGKTAGGAIWLDPEKTTPYEFYQFWINADDRDVVKFLKYFTFLSHDEIADLEKEVESQPEKRVAQRRLAEEMTRLVHDEDALKQAERISEALFSGDIKSLSGAEIEQGFKDVPAYHSEEKEPALVELLVAAGISSSKRQAREDIKNGAVYINGERNQELSHTINKTDRIEDKFTIIRRGKKKYFLIRYV</sequence>
<reference evidence="11 12" key="1">
    <citation type="submission" date="2023-04" db="EMBL/GenBank/DDBJ databases">
        <title>Genome sequence of Halobacillus naozhouensis KACC 21980.</title>
        <authorList>
            <person name="Kim S."/>
            <person name="Heo J."/>
            <person name="Kwon S.-W."/>
        </authorList>
    </citation>
    <scope>NUCLEOTIDE SEQUENCE [LARGE SCALE GENOMIC DNA]</scope>
    <source>
        <strain evidence="11 12">KCTC 13234</strain>
    </source>
</reference>
<feature type="binding site" evidence="8">
    <location>
        <position position="169"/>
    </location>
    <ligand>
        <name>L-tyrosine</name>
        <dbReference type="ChEBI" id="CHEBI:58315"/>
    </ligand>
</feature>
<dbReference type="InterPro" id="IPR054608">
    <property type="entry name" value="SYY-like_C"/>
</dbReference>
<keyword evidence="4 9" id="KW-0694">RNA-binding</keyword>
<dbReference type="EMBL" id="CP121671">
    <property type="protein sequence ID" value="WFT73510.1"/>
    <property type="molecule type" value="Genomic_DNA"/>
</dbReference>
<evidence type="ECO:0000256" key="9">
    <source>
        <dbReference type="PROSITE-ProRule" id="PRU00182"/>
    </source>
</evidence>
<dbReference type="PANTHER" id="PTHR11766:SF0">
    <property type="entry name" value="TYROSINE--TRNA LIGASE, MITOCHONDRIAL"/>
    <property type="match status" value="1"/>
</dbReference>
<keyword evidence="3 8" id="KW-0067">ATP-binding</keyword>
<evidence type="ECO:0000256" key="5">
    <source>
        <dbReference type="ARBA" id="ARBA00022917"/>
    </source>
</evidence>
<evidence type="ECO:0000256" key="2">
    <source>
        <dbReference type="ARBA" id="ARBA00022741"/>
    </source>
</evidence>
<dbReference type="InterPro" id="IPR002942">
    <property type="entry name" value="S4_RNA-bd"/>
</dbReference>
<dbReference type="HAMAP" id="MF_02006">
    <property type="entry name" value="Tyr_tRNA_synth_type1"/>
    <property type="match status" value="1"/>
</dbReference>
<evidence type="ECO:0000256" key="8">
    <source>
        <dbReference type="HAMAP-Rule" id="MF_02006"/>
    </source>
</evidence>
<accession>A0ABY8IUC1</accession>